<comment type="caution">
    <text evidence="2">The sequence shown here is derived from an EMBL/GenBank/DDBJ whole genome shotgun (WGS) entry which is preliminary data.</text>
</comment>
<dbReference type="AlphaFoldDB" id="A0A3R9MJW1"/>
<proteinExistence type="predicted"/>
<dbReference type="GO" id="GO:0009882">
    <property type="term" value="F:blue light photoreceptor activity"/>
    <property type="evidence" value="ECO:0007669"/>
    <property type="project" value="InterPro"/>
</dbReference>
<dbReference type="Gene3D" id="3.30.70.100">
    <property type="match status" value="1"/>
</dbReference>
<name>A0A3R9MJW1_9BACT</name>
<accession>A0A3R9MJW1</accession>
<dbReference type="PROSITE" id="PS50925">
    <property type="entry name" value="BLUF"/>
    <property type="match status" value="1"/>
</dbReference>
<evidence type="ECO:0000313" key="3">
    <source>
        <dbReference type="Proteomes" id="UP000273500"/>
    </source>
</evidence>
<evidence type="ECO:0000313" key="2">
    <source>
        <dbReference type="EMBL" id="RSK47598.1"/>
    </source>
</evidence>
<gene>
    <name evidence="2" type="ORF">EI291_15180</name>
</gene>
<dbReference type="OrthoDB" id="1122028at2"/>
<dbReference type="Pfam" id="PF04940">
    <property type="entry name" value="BLUF"/>
    <property type="match status" value="1"/>
</dbReference>
<dbReference type="SUPFAM" id="SSF54975">
    <property type="entry name" value="Acylphosphatase/BLUF domain-like"/>
    <property type="match status" value="1"/>
</dbReference>
<dbReference type="InterPro" id="IPR036046">
    <property type="entry name" value="Acylphosphatase-like_dom_sf"/>
</dbReference>
<dbReference type="Proteomes" id="UP000273500">
    <property type="component" value="Unassembled WGS sequence"/>
</dbReference>
<keyword evidence="3" id="KW-1185">Reference proteome</keyword>
<protein>
    <submittedName>
        <fullName evidence="2">BLUF domain-containing protein</fullName>
    </submittedName>
</protein>
<evidence type="ECO:0000259" key="1">
    <source>
        <dbReference type="PROSITE" id="PS50925"/>
    </source>
</evidence>
<feature type="domain" description="BLUF" evidence="1">
    <location>
        <begin position="48"/>
        <end position="140"/>
    </location>
</feature>
<sequence length="192" mass="22042">MYPFVYNPPTGRYATCLRQVSNAQRFASQYNICSSCVVYLIFTSVMPLYHLLYQSYASEEFTGRELPTLLRQSSLVNQAVEVTGLLLYTPDGRFAQLLEGRKQHVLEVYERIVRDSRNHTCEVLMEGPWSKRSFSYWCVGLSDCAVVPEGLPLTCVNFRQLPDLLTKVAPTRPMLVHRLLSFVEPFLTNPTY</sequence>
<reference evidence="2 3" key="1">
    <citation type="submission" date="2018-12" db="EMBL/GenBank/DDBJ databases">
        <authorList>
            <person name="Feng G."/>
            <person name="Zhu H."/>
        </authorList>
    </citation>
    <scope>NUCLEOTIDE SEQUENCE [LARGE SCALE GENOMIC DNA]</scope>
    <source>
        <strain evidence="2 3">KCTC 12533</strain>
    </source>
</reference>
<dbReference type="EMBL" id="RWIT01000008">
    <property type="protein sequence ID" value="RSK47598.1"/>
    <property type="molecule type" value="Genomic_DNA"/>
</dbReference>
<dbReference type="GO" id="GO:0071949">
    <property type="term" value="F:FAD binding"/>
    <property type="evidence" value="ECO:0007669"/>
    <property type="project" value="InterPro"/>
</dbReference>
<organism evidence="2 3">
    <name type="scientific">Hymenobacter rigui</name>
    <dbReference type="NCBI Taxonomy" id="334424"/>
    <lineage>
        <taxon>Bacteria</taxon>
        <taxon>Pseudomonadati</taxon>
        <taxon>Bacteroidota</taxon>
        <taxon>Cytophagia</taxon>
        <taxon>Cytophagales</taxon>
        <taxon>Hymenobacteraceae</taxon>
        <taxon>Hymenobacter</taxon>
    </lineage>
</organism>
<dbReference type="SMART" id="SM01034">
    <property type="entry name" value="BLUF"/>
    <property type="match status" value="1"/>
</dbReference>
<dbReference type="InterPro" id="IPR007024">
    <property type="entry name" value="BLUF_domain"/>
</dbReference>